<accession>A0A1B6DK18</accession>
<dbReference type="EMBL" id="GEDC01029864">
    <property type="protein sequence ID" value="JAS07434.1"/>
    <property type="molecule type" value="Transcribed_RNA"/>
</dbReference>
<reference evidence="4" key="1">
    <citation type="submission" date="2015-12" db="EMBL/GenBank/DDBJ databases">
        <title>De novo transcriptome assembly of four potential Pierce s Disease insect vectors from Arizona vineyards.</title>
        <authorList>
            <person name="Tassone E.E."/>
        </authorList>
    </citation>
    <scope>NUCLEOTIDE SEQUENCE</scope>
</reference>
<dbReference type="EMBL" id="GEDC01016827">
    <property type="protein sequence ID" value="JAS20471.1"/>
    <property type="molecule type" value="Transcribed_RNA"/>
</dbReference>
<sequence>SLREMKNDSRRRRSADMPEEVMERMIQSLDGSHENIEGIVTPPGIWGSTPCAKKVFCQVMSGQSDEAVMLMEKKMATYLNMLHPSMTGSIAHHLDDVMLAVKRRDCSAFLCTASRITHLPMPR</sequence>
<evidence type="ECO:0000313" key="2">
    <source>
        <dbReference type="EMBL" id="JAS20471.1"/>
    </source>
</evidence>
<gene>
    <name evidence="4" type="ORF">g.28364</name>
    <name evidence="2" type="ORF">g.28365</name>
    <name evidence="1" type="ORF">g.28366</name>
    <name evidence="3" type="ORF">g.28367</name>
</gene>
<evidence type="ECO:0000313" key="4">
    <source>
        <dbReference type="EMBL" id="JAS26039.1"/>
    </source>
</evidence>
<feature type="non-terminal residue" evidence="4">
    <location>
        <position position="1"/>
    </location>
</feature>
<dbReference type="EMBL" id="GEDC01011259">
    <property type="protein sequence ID" value="JAS26039.1"/>
    <property type="molecule type" value="Transcribed_RNA"/>
</dbReference>
<dbReference type="AlphaFoldDB" id="A0A1B6DK18"/>
<dbReference type="EMBL" id="GEDC01015606">
    <property type="protein sequence ID" value="JAS21692.1"/>
    <property type="molecule type" value="Transcribed_RNA"/>
</dbReference>
<name>A0A1B6DK18_9HEMI</name>
<organism evidence="4">
    <name type="scientific">Clastoptera arizonana</name>
    <name type="common">Arizona spittle bug</name>
    <dbReference type="NCBI Taxonomy" id="38151"/>
    <lineage>
        <taxon>Eukaryota</taxon>
        <taxon>Metazoa</taxon>
        <taxon>Ecdysozoa</taxon>
        <taxon>Arthropoda</taxon>
        <taxon>Hexapoda</taxon>
        <taxon>Insecta</taxon>
        <taxon>Pterygota</taxon>
        <taxon>Neoptera</taxon>
        <taxon>Paraneoptera</taxon>
        <taxon>Hemiptera</taxon>
        <taxon>Auchenorrhyncha</taxon>
        <taxon>Cercopoidea</taxon>
        <taxon>Clastopteridae</taxon>
        <taxon>Clastoptera</taxon>
    </lineage>
</organism>
<proteinExistence type="predicted"/>
<evidence type="ECO:0000313" key="3">
    <source>
        <dbReference type="EMBL" id="JAS21692.1"/>
    </source>
</evidence>
<protein>
    <submittedName>
        <fullName evidence="4">Uncharacterized protein</fullName>
    </submittedName>
</protein>
<evidence type="ECO:0000313" key="1">
    <source>
        <dbReference type="EMBL" id="JAS07434.1"/>
    </source>
</evidence>